<evidence type="ECO:0000256" key="1">
    <source>
        <dbReference type="ARBA" id="ARBA00022603"/>
    </source>
</evidence>
<dbReference type="Proteomes" id="UP000040576">
    <property type="component" value="Unassembled WGS sequence"/>
</dbReference>
<evidence type="ECO:0000313" key="6">
    <source>
        <dbReference type="EMBL" id="CEE01478.1"/>
    </source>
</evidence>
<dbReference type="SUPFAM" id="SSF82282">
    <property type="entry name" value="Homocysteine S-methyltransferase"/>
    <property type="match status" value="1"/>
</dbReference>
<dbReference type="GO" id="GO:0008270">
    <property type="term" value="F:zinc ion binding"/>
    <property type="evidence" value="ECO:0007669"/>
    <property type="project" value="InterPro"/>
</dbReference>
<comment type="caution">
    <text evidence="4">Lacks conserved residue(s) required for the propagation of feature annotation.</text>
</comment>
<dbReference type="EMBL" id="CCRF01000047">
    <property type="protein sequence ID" value="CEE01478.1"/>
    <property type="molecule type" value="Genomic_DNA"/>
</dbReference>
<dbReference type="AlphaFoldDB" id="A0A090IYJ1"/>
<keyword evidence="3" id="KW-0862">Zinc</keyword>
<dbReference type="InterPro" id="IPR036589">
    <property type="entry name" value="HCY_dom_sf"/>
</dbReference>
<comment type="cofactor">
    <cofactor evidence="3">
        <name>Zn(2+)</name>
        <dbReference type="ChEBI" id="CHEBI:29105"/>
    </cofactor>
    <text evidence="3">Binds 1 zinc ion per subunit.</text>
</comment>
<keyword evidence="3" id="KW-0479">Metal-binding</keyword>
<sequence length="228" mass="25399">MGLIQDLEKQILIADGAMGTLLYSYGIDRCFEELNVSNPQEIERIHREYIEAGAKIIQTNTYGANRIKLARYGLENEVQEINAKAVEIAKKTVKTSGKPVYVLGTIGGIRTFQKAIFSTNDILQSFEEQLDILLKEQVDGILLETYYDLDEIKAVLEVARKKTDLPIMANVSLHEKGVLQNGTPLAKGFNQLIDLGANIVGLNCRLGPYHMIQPFEEITIPNDAFLSA</sequence>
<dbReference type="PANTHER" id="PTHR11103:SF18">
    <property type="entry name" value="SLR1189 PROTEIN"/>
    <property type="match status" value="1"/>
</dbReference>
<name>A0A090IYJ1_9BACI</name>
<evidence type="ECO:0000256" key="2">
    <source>
        <dbReference type="ARBA" id="ARBA00022679"/>
    </source>
</evidence>
<reference evidence="6 7" key="1">
    <citation type="submission" date="2014-07" db="EMBL/GenBank/DDBJ databases">
        <authorList>
            <person name="Wibberg Daniel"/>
        </authorList>
    </citation>
    <scope>NUCLEOTIDE SEQUENCE [LARGE SCALE GENOMIC DNA]</scope>
</reference>
<dbReference type="InterPro" id="IPR017226">
    <property type="entry name" value="BHMT-like"/>
</dbReference>
<dbReference type="InterPro" id="IPR003726">
    <property type="entry name" value="HCY_dom"/>
</dbReference>
<evidence type="ECO:0000313" key="7">
    <source>
        <dbReference type="Proteomes" id="UP000040576"/>
    </source>
</evidence>
<proteinExistence type="predicted"/>
<feature type="domain" description="Hcy-binding" evidence="5">
    <location>
        <begin position="1"/>
        <end position="228"/>
    </location>
</feature>
<protein>
    <submittedName>
        <fullName evidence="6">Bifunctional homocysteine S-methyltransferase/5,10-methylenetetrahydrofolate reductase</fullName>
        <ecNumber evidence="6">2.1.1.10</ecNumber>
    </submittedName>
</protein>
<keyword evidence="2 6" id="KW-0808">Transferase</keyword>
<dbReference type="EC" id="2.1.1.10" evidence="6"/>
<keyword evidence="1 6" id="KW-0489">Methyltransferase</keyword>
<dbReference type="GO" id="GO:0008168">
    <property type="term" value="F:methyltransferase activity"/>
    <property type="evidence" value="ECO:0007669"/>
    <property type="project" value="UniProtKB-KW"/>
</dbReference>
<dbReference type="PIRSF" id="PIRSF037505">
    <property type="entry name" value="Betaine_HMT"/>
    <property type="match status" value="1"/>
</dbReference>
<accession>A0A090IYJ1</accession>
<dbReference type="Pfam" id="PF02574">
    <property type="entry name" value="S-methyl_trans"/>
    <property type="match status" value="1"/>
</dbReference>
<dbReference type="Gene3D" id="3.20.20.330">
    <property type="entry name" value="Homocysteine-binding-like domain"/>
    <property type="match status" value="1"/>
</dbReference>
<keyword evidence="7" id="KW-1185">Reference proteome</keyword>
<dbReference type="PROSITE" id="PS50970">
    <property type="entry name" value="HCY"/>
    <property type="match status" value="1"/>
</dbReference>
<evidence type="ECO:0000256" key="3">
    <source>
        <dbReference type="PIRSR" id="PIRSR037505-2"/>
    </source>
</evidence>
<dbReference type="GO" id="GO:0009086">
    <property type="term" value="P:methionine biosynthetic process"/>
    <property type="evidence" value="ECO:0007669"/>
    <property type="project" value="InterPro"/>
</dbReference>
<dbReference type="PANTHER" id="PTHR11103">
    <property type="entry name" value="SLR1189 PROTEIN"/>
    <property type="match status" value="1"/>
</dbReference>
<evidence type="ECO:0000256" key="4">
    <source>
        <dbReference type="PROSITE-ProRule" id="PRU00333"/>
    </source>
</evidence>
<feature type="binding site" evidence="3">
    <location>
        <position position="204"/>
    </location>
    <ligand>
        <name>Zn(2+)</name>
        <dbReference type="ChEBI" id="CHEBI:29105"/>
    </ligand>
</feature>
<organism evidence="6 7">
    <name type="scientific">Caldibacillus thermoamylovorans</name>
    <dbReference type="NCBI Taxonomy" id="35841"/>
    <lineage>
        <taxon>Bacteria</taxon>
        <taxon>Bacillati</taxon>
        <taxon>Bacillota</taxon>
        <taxon>Bacilli</taxon>
        <taxon>Bacillales</taxon>
        <taxon>Bacillaceae</taxon>
        <taxon>Caldibacillus</taxon>
    </lineage>
</organism>
<dbReference type="GO" id="GO:0032259">
    <property type="term" value="P:methylation"/>
    <property type="evidence" value="ECO:0007669"/>
    <property type="project" value="UniProtKB-KW"/>
</dbReference>
<evidence type="ECO:0000259" key="5">
    <source>
        <dbReference type="PROSITE" id="PS50970"/>
    </source>
</evidence>
<gene>
    <name evidence="6" type="primary">yitJ1</name>
    <name evidence="6" type="ORF">BT1A1_1650</name>
</gene>